<proteinExistence type="predicted"/>
<dbReference type="EMBL" id="JAHRIM010084689">
    <property type="protein sequence ID" value="MEQ2276152.1"/>
    <property type="molecule type" value="Genomic_DNA"/>
</dbReference>
<evidence type="ECO:0000313" key="2">
    <source>
        <dbReference type="EMBL" id="MEQ2276152.1"/>
    </source>
</evidence>
<accession>A0ABV0X2N0</accession>
<dbReference type="InterPro" id="IPR051944">
    <property type="entry name" value="BEACH_domain_protein"/>
</dbReference>
<organism evidence="2 3">
    <name type="scientific">Xenotaenia resolanae</name>
    <dbReference type="NCBI Taxonomy" id="208358"/>
    <lineage>
        <taxon>Eukaryota</taxon>
        <taxon>Metazoa</taxon>
        <taxon>Chordata</taxon>
        <taxon>Craniata</taxon>
        <taxon>Vertebrata</taxon>
        <taxon>Euteleostomi</taxon>
        <taxon>Actinopterygii</taxon>
        <taxon>Neopterygii</taxon>
        <taxon>Teleostei</taxon>
        <taxon>Neoteleostei</taxon>
        <taxon>Acanthomorphata</taxon>
        <taxon>Ovalentaria</taxon>
        <taxon>Atherinomorphae</taxon>
        <taxon>Cyprinodontiformes</taxon>
        <taxon>Goodeidae</taxon>
        <taxon>Xenotaenia</taxon>
    </lineage>
</organism>
<reference evidence="2 3" key="1">
    <citation type="submission" date="2021-06" db="EMBL/GenBank/DDBJ databases">
        <authorList>
            <person name="Palmer J.M."/>
        </authorList>
    </citation>
    <scope>NUCLEOTIDE SEQUENCE [LARGE SCALE GENOMIC DNA]</scope>
    <source>
        <strain evidence="2 3">XR_2019</strain>
        <tissue evidence="2">Muscle</tissue>
    </source>
</reference>
<keyword evidence="1" id="KW-0853">WD repeat</keyword>
<dbReference type="Proteomes" id="UP001444071">
    <property type="component" value="Unassembled WGS sequence"/>
</dbReference>
<keyword evidence="3" id="KW-1185">Reference proteome</keyword>
<name>A0ABV0X2N0_9TELE</name>
<evidence type="ECO:0000256" key="1">
    <source>
        <dbReference type="ARBA" id="ARBA00022574"/>
    </source>
</evidence>
<feature type="non-terminal residue" evidence="2">
    <location>
        <position position="1"/>
    </location>
</feature>
<gene>
    <name evidence="2" type="primary">WDFY3_3</name>
    <name evidence="2" type="ORF">XENORESO_014586</name>
</gene>
<dbReference type="PANTHER" id="PTHR46108:SF1">
    <property type="entry name" value="WD REPEAT AND FYVE DOMAIN-CONTAINING PROTEIN 3"/>
    <property type="match status" value="1"/>
</dbReference>
<evidence type="ECO:0000313" key="3">
    <source>
        <dbReference type="Proteomes" id="UP001444071"/>
    </source>
</evidence>
<comment type="caution">
    <text evidence="2">The sequence shown here is derived from an EMBL/GenBank/DDBJ whole genome shotgun (WGS) entry which is preliminary data.</text>
</comment>
<protein>
    <submittedName>
        <fullName evidence="2">WD repeat and FYVE domain-containing protein 3</fullName>
    </submittedName>
</protein>
<sequence length="193" mass="21359">ILVKLCTFVSPAEELAQKDDLQLLFSAITSWCPPHNLPWRRSAGEVLTTISRHGLSVNVVKYIHEKECLSTCVQNMQQSDDLSPLEIVEMFAGLSCFLKDSSNVSQTLLDDFRMCQGYTFLCDLMLRLEQAKEDESKDALKDLVNLVTCLCTYGVTELKPAGLTTGAPFLLPGFVLPQPSGKGMVPELTKLSK</sequence>
<dbReference type="PANTHER" id="PTHR46108">
    <property type="entry name" value="BLUE CHEESE"/>
    <property type="match status" value="1"/>
</dbReference>